<evidence type="ECO:0000259" key="2">
    <source>
        <dbReference type="Pfam" id="PF13514"/>
    </source>
</evidence>
<evidence type="ECO:0000313" key="3">
    <source>
        <dbReference type="EMBL" id="MBB4063258.1"/>
    </source>
</evidence>
<feature type="coiled-coil region" evidence="1">
    <location>
        <begin position="177"/>
        <end position="235"/>
    </location>
</feature>
<protein>
    <submittedName>
        <fullName evidence="3">Uncharacterized protein YhaN</fullName>
    </submittedName>
</protein>
<dbReference type="SUPFAM" id="SSF52540">
    <property type="entry name" value="P-loop containing nucleoside triphosphate hydrolases"/>
    <property type="match status" value="1"/>
</dbReference>
<evidence type="ECO:0000256" key="1">
    <source>
        <dbReference type="SAM" id="Coils"/>
    </source>
</evidence>
<sequence>MRLRRLDLTRYGKFTDVSLDFGEAKPGSPDLTIVYGLNEAGKSTAFSAYLDFLFGIPERSGYDFLHAYSALQVGGVLEFDGAAHELARIKKRTQSLIDAQAAPVNEALLQPALGGIGRDAYRTMFSLDDQSLREGGKSILQSEGDLGALLFSASAGLADLGRALGAMEQEAEQIHRHRGQKTELARLKRELDGLREKRAEIDVQAAAFSRLVSAAAQAETTCRAAEDELTEVRGRESALTRLLNALPLARDVTRTRQALLPLAGLPRPPQAVADRLPSLLKDETRLETALSSIESRIAALRKERDQLAPDEKVLALDARIGLLDEARARFRTAETDLPRRRQALVAEEAALSMALRALGHEHHPDPASLILEAPLVGRIRDLIARKSGIDTALRSTARELERATASLAALEAEAGQPDAVPGAELVPHLSGLLEALARVETQQGLEAEERHAERLARELSEILAALKPLGLDATTLNGTVFPDRRQLDSWREAASALLSRRNQHLEAVRSLKARIADGDEQARSIVTTGHVADDETAAALRVARDRLWQAHLDRLDRESALLFERALQDFDRASETRLEKAGDLARLREISRTATLDRAALAREEQALAAIDAEETALSERIAALSPKGLLRTDLPLAEGLALAASLAERASEARMTAAALGEARERLERTGNLRATACRELAEALSACGERVPQDASPSMLRSLAGAAIERSRRREAERTQAARRESELRAEIAERQRDHQEAERAASAWTEAWATALERTWFEPGLGPEEVRALIDALADLPGRLRERDTLRQRIQTMEEDQQNFASELSALHDLAGMALPEGGTATADQALLSHHAEARRQAEAAARIARDLAELEEERARLRDEQALHAASREKLLQAFGCDDLEEAGQRRELMLGRDNLESRLQSLEEQLLQALGTNTADAALEALAGIDEEATRREQRQLADRIDLLSAHSRDLYGEWMLARNRLDAVGGDGAVAALEAERATLLLTIEDLAWRYLKLKTGALAAGSALDLYREKHRSSMMRRASEAFRQITRGDYTGLTARADRDRETLIGLTREGGSRLTDAMSTGTRYQLYLALRVAGYEEFAAVRPPVPFIADDIMETFDEPRSEEVFRLFGEMARIGQVIYLTHHRHLCEIARTVVPEVRIITL</sequence>
<name>A0A7W6J3L0_9HYPH</name>
<dbReference type="Gene3D" id="3.40.50.300">
    <property type="entry name" value="P-loop containing nucleotide triphosphate hydrolases"/>
    <property type="match status" value="2"/>
</dbReference>
<dbReference type="InterPro" id="IPR027417">
    <property type="entry name" value="P-loop_NTPase"/>
</dbReference>
<dbReference type="Proteomes" id="UP000528286">
    <property type="component" value="Unassembled WGS sequence"/>
</dbReference>
<dbReference type="PANTHER" id="PTHR41259:SF1">
    <property type="entry name" value="DOUBLE-STRAND BREAK REPAIR RAD50 ATPASE, PUTATIVE-RELATED"/>
    <property type="match status" value="1"/>
</dbReference>
<dbReference type="EMBL" id="JACIEZ010000001">
    <property type="protein sequence ID" value="MBB4063258.1"/>
    <property type="molecule type" value="Genomic_DNA"/>
</dbReference>
<keyword evidence="4" id="KW-1185">Reference proteome</keyword>
<accession>A0A7W6J3L0</accession>
<dbReference type="Pfam" id="PF13514">
    <property type="entry name" value="AAA_27"/>
    <property type="match status" value="1"/>
</dbReference>
<evidence type="ECO:0000313" key="4">
    <source>
        <dbReference type="Proteomes" id="UP000528286"/>
    </source>
</evidence>
<reference evidence="3 4" key="1">
    <citation type="submission" date="2020-08" db="EMBL/GenBank/DDBJ databases">
        <title>Genomic Encyclopedia of Type Strains, Phase IV (KMG-IV): sequencing the most valuable type-strain genomes for metagenomic binning, comparative biology and taxonomic classification.</title>
        <authorList>
            <person name="Goeker M."/>
        </authorList>
    </citation>
    <scope>NUCLEOTIDE SEQUENCE [LARGE SCALE GENOMIC DNA]</scope>
    <source>
        <strain evidence="3 4">DSM 29853</strain>
    </source>
</reference>
<feature type="coiled-coil region" evidence="1">
    <location>
        <begin position="718"/>
        <end position="747"/>
    </location>
</feature>
<gene>
    <name evidence="3" type="ORF">GGR23_000419</name>
</gene>
<organism evidence="3 4">
    <name type="scientific">Gellertiella hungarica</name>
    <dbReference type="NCBI Taxonomy" id="1572859"/>
    <lineage>
        <taxon>Bacteria</taxon>
        <taxon>Pseudomonadati</taxon>
        <taxon>Pseudomonadota</taxon>
        <taxon>Alphaproteobacteria</taxon>
        <taxon>Hyphomicrobiales</taxon>
        <taxon>Rhizobiaceae</taxon>
        <taxon>Gellertiella</taxon>
    </lineage>
</organism>
<dbReference type="InterPro" id="IPR038734">
    <property type="entry name" value="YhaN_AAA"/>
</dbReference>
<keyword evidence="1" id="KW-0175">Coiled coil</keyword>
<comment type="caution">
    <text evidence="3">The sequence shown here is derived from an EMBL/GenBank/DDBJ whole genome shotgun (WGS) entry which is preliminary data.</text>
</comment>
<proteinExistence type="predicted"/>
<dbReference type="PANTHER" id="PTHR41259">
    <property type="entry name" value="DOUBLE-STRAND BREAK REPAIR RAD50 ATPASE, PUTATIVE-RELATED"/>
    <property type="match status" value="1"/>
</dbReference>
<dbReference type="AlphaFoldDB" id="A0A7W6J3L0"/>
<feature type="domain" description="YhaN AAA" evidence="2">
    <location>
        <begin position="1"/>
        <end position="207"/>
    </location>
</feature>
<dbReference type="RefSeq" id="WP_183364455.1">
    <property type="nucleotide sequence ID" value="NZ_JACIEZ010000001.1"/>
</dbReference>
<feature type="coiled-coil region" evidence="1">
    <location>
        <begin position="841"/>
        <end position="921"/>
    </location>
</feature>